<protein>
    <submittedName>
        <fullName evidence="1">Caskin-2/caskin-1</fullName>
    </submittedName>
</protein>
<accession>A0A1L7DPW7</accession>
<gene>
    <name evidence="1" type="ORF">QD07_13</name>
</gene>
<name>A0A1L7DPW7_9CAUD</name>
<sequence>MKEVTREEALQAQIDDKIIMVTSDIYPNGLHFKPWESHSIYFVGHKDLKYYIK</sequence>
<evidence type="ECO:0000313" key="2">
    <source>
        <dbReference type="Proteomes" id="UP000223072"/>
    </source>
</evidence>
<reference evidence="1 2" key="1">
    <citation type="submission" date="2016-12" db="EMBL/GenBank/DDBJ databases">
        <title>Characterization and Genomic Analysis of a new Vibrio alginolyticus Phage Vp670, with an Endolysin gene cwlQ.</title>
        <authorList>
            <person name="Liu Q."/>
            <person name="Luo P."/>
            <person name="Tian Y."/>
            <person name="Yun L."/>
        </authorList>
    </citation>
    <scope>NUCLEOTIDE SEQUENCE [LARGE SCALE GENOMIC DNA]</scope>
</reference>
<evidence type="ECO:0000313" key="1">
    <source>
        <dbReference type="EMBL" id="APU00150.1"/>
    </source>
</evidence>
<proteinExistence type="predicted"/>
<keyword evidence="2" id="KW-1185">Reference proteome</keyword>
<organism evidence="1 2">
    <name type="scientific">Vibrio phage Vp670</name>
    <dbReference type="NCBI Taxonomy" id="1932890"/>
    <lineage>
        <taxon>Viruses</taxon>
        <taxon>Duplodnaviria</taxon>
        <taxon>Heunggongvirae</taxon>
        <taxon>Uroviricota</taxon>
        <taxon>Caudoviricetes</taxon>
        <taxon>Autographivirales</taxon>
        <taxon>Autosignataviridae</taxon>
        <taxon>Colwellvirinae</taxon>
        <taxon>Kaohsiungvirus</taxon>
        <taxon>Kaohsiungvirus Vp670</taxon>
    </lineage>
</organism>
<dbReference type="Proteomes" id="UP000223072">
    <property type="component" value="Segment"/>
</dbReference>
<dbReference type="EMBL" id="KY290756">
    <property type="protein sequence ID" value="APU00150.1"/>
    <property type="molecule type" value="Genomic_DNA"/>
</dbReference>